<dbReference type="InterPro" id="IPR035952">
    <property type="entry name" value="Rhomboid-like_sf"/>
</dbReference>
<feature type="compositionally biased region" description="Low complexity" evidence="6">
    <location>
        <begin position="19"/>
        <end position="33"/>
    </location>
</feature>
<evidence type="ECO:0000256" key="6">
    <source>
        <dbReference type="SAM" id="MobiDB-lite"/>
    </source>
</evidence>
<sequence>MTVSARSSAQDPGDDGKDSSLGTLDSLLGDASGAKPAGKPEMIEWWKVKPRQSAPPRQFGMAPGSHGRFVMNEDFLRMNELRVGRKTELGSQLELPRVQPVVSFLLLAVTAGCYATYVGIAAQQGPDAAAEFMSGLATSDQLMWGGAGGAAMPLADWVLRPVAATFMAPSPLQLVVAVWGLLMVAPRAEQVLGYATFTAVFLLSGATGNMVQLALQSPDAAGGTHSGAVAALLGVAASLATHHLRNRGLEAQAASFSRAPVWDASTLAASSTSSPLDLDDLLGASQQPAAPASPRAAAPAPQSPAAASSSSSSQGVPDSGQLVQTAGVAGVLLALTVAASQDGGALGLPASLAGLAAGAVLTWGMGPWFSLQQEVDIPEGSMTIPEDAREMVVVVDRTSGTQRALVAGSYAAALLLLTVAGQSASL</sequence>
<feature type="compositionally biased region" description="Polar residues" evidence="6">
    <location>
        <begin position="1"/>
        <end position="10"/>
    </location>
</feature>
<dbReference type="Pfam" id="PF01694">
    <property type="entry name" value="Rhomboid"/>
    <property type="match status" value="1"/>
</dbReference>
<dbReference type="GO" id="GO:0016020">
    <property type="term" value="C:membrane"/>
    <property type="evidence" value="ECO:0007669"/>
    <property type="project" value="UniProtKB-SubCell"/>
</dbReference>
<feature type="transmembrane region" description="Helical" evidence="7">
    <location>
        <begin position="191"/>
        <end position="215"/>
    </location>
</feature>
<comment type="subcellular location">
    <subcellularLocation>
        <location evidence="1">Membrane</location>
        <topology evidence="1">Multi-pass membrane protein</topology>
    </subcellularLocation>
</comment>
<protein>
    <recommendedName>
        <fullName evidence="8">Peptidase S54 rhomboid domain-containing protein</fullName>
    </recommendedName>
</protein>
<proteinExistence type="inferred from homology"/>
<keyword evidence="5 7" id="KW-0472">Membrane</keyword>
<dbReference type="InterPro" id="IPR022764">
    <property type="entry name" value="Peptidase_S54_rhomboid_dom"/>
</dbReference>
<dbReference type="GO" id="GO:0004252">
    <property type="term" value="F:serine-type endopeptidase activity"/>
    <property type="evidence" value="ECO:0007669"/>
    <property type="project" value="InterPro"/>
</dbReference>
<gene>
    <name evidence="9" type="ORF">CLEI1391_LOCUS6200</name>
</gene>
<evidence type="ECO:0000256" key="5">
    <source>
        <dbReference type="ARBA" id="ARBA00023136"/>
    </source>
</evidence>
<feature type="region of interest" description="Disordered" evidence="6">
    <location>
        <begin position="1"/>
        <end position="39"/>
    </location>
</feature>
<evidence type="ECO:0000256" key="7">
    <source>
        <dbReference type="SAM" id="Phobius"/>
    </source>
</evidence>
<keyword evidence="4 7" id="KW-1133">Transmembrane helix</keyword>
<evidence type="ECO:0000256" key="2">
    <source>
        <dbReference type="ARBA" id="ARBA00009045"/>
    </source>
</evidence>
<comment type="similarity">
    <text evidence="2">Belongs to the peptidase S54 family.</text>
</comment>
<evidence type="ECO:0000256" key="4">
    <source>
        <dbReference type="ARBA" id="ARBA00022989"/>
    </source>
</evidence>
<evidence type="ECO:0000256" key="1">
    <source>
        <dbReference type="ARBA" id="ARBA00004141"/>
    </source>
</evidence>
<reference evidence="9" key="1">
    <citation type="submission" date="2021-01" db="EMBL/GenBank/DDBJ databases">
        <authorList>
            <person name="Corre E."/>
            <person name="Pelletier E."/>
            <person name="Niang G."/>
            <person name="Scheremetjew M."/>
            <person name="Finn R."/>
            <person name="Kale V."/>
            <person name="Holt S."/>
            <person name="Cochrane G."/>
            <person name="Meng A."/>
            <person name="Brown T."/>
            <person name="Cohen L."/>
        </authorList>
    </citation>
    <scope>NUCLEOTIDE SEQUENCE</scope>
    <source>
        <strain evidence="9">SAG 11-49</strain>
    </source>
</reference>
<feature type="region of interest" description="Disordered" evidence="6">
    <location>
        <begin position="278"/>
        <end position="319"/>
    </location>
</feature>
<accession>A0A6T8QV16</accession>
<keyword evidence="3 7" id="KW-0812">Transmembrane</keyword>
<dbReference type="Gene3D" id="1.20.1540.10">
    <property type="entry name" value="Rhomboid-like"/>
    <property type="match status" value="1"/>
</dbReference>
<evidence type="ECO:0000256" key="3">
    <source>
        <dbReference type="ARBA" id="ARBA00022692"/>
    </source>
</evidence>
<feature type="transmembrane region" description="Helical" evidence="7">
    <location>
        <begin position="101"/>
        <end position="122"/>
    </location>
</feature>
<feature type="compositionally biased region" description="Low complexity" evidence="6">
    <location>
        <begin position="278"/>
        <end position="314"/>
    </location>
</feature>
<evidence type="ECO:0000259" key="8">
    <source>
        <dbReference type="Pfam" id="PF01694"/>
    </source>
</evidence>
<feature type="transmembrane region" description="Helical" evidence="7">
    <location>
        <begin position="162"/>
        <end position="184"/>
    </location>
</feature>
<evidence type="ECO:0000313" key="9">
    <source>
        <dbReference type="EMBL" id="CAD8674168.1"/>
    </source>
</evidence>
<feature type="domain" description="Peptidase S54 rhomboid" evidence="8">
    <location>
        <begin position="160"/>
        <end position="243"/>
    </location>
</feature>
<organism evidence="9">
    <name type="scientific">Chlamydomonas leiostraca</name>
    <dbReference type="NCBI Taxonomy" id="1034604"/>
    <lineage>
        <taxon>Eukaryota</taxon>
        <taxon>Viridiplantae</taxon>
        <taxon>Chlorophyta</taxon>
        <taxon>core chlorophytes</taxon>
        <taxon>Chlorophyceae</taxon>
        <taxon>CS clade</taxon>
        <taxon>Chlamydomonadales</taxon>
        <taxon>Chlamydomonadaceae</taxon>
        <taxon>Chlamydomonas</taxon>
    </lineage>
</organism>
<dbReference type="EMBL" id="HBFB01010939">
    <property type="protein sequence ID" value="CAD8674168.1"/>
    <property type="molecule type" value="Transcribed_RNA"/>
</dbReference>
<name>A0A6T8QV16_9CHLO</name>
<dbReference type="AlphaFoldDB" id="A0A6T8QV16"/>
<dbReference type="SUPFAM" id="SSF144091">
    <property type="entry name" value="Rhomboid-like"/>
    <property type="match status" value="1"/>
</dbReference>